<dbReference type="CDD" id="cd16025">
    <property type="entry name" value="PAS_like"/>
    <property type="match status" value="1"/>
</dbReference>
<sequence>MARLMIFGLALAMTTAVTAQPAERQPASPNIVLIVADDVAFTDLGAYGSEIRTPNIDALARRGTIFSNFHATPMCAPSRAMLMTGVDSHRAGIGNLPETTPTAHRGSPAYRGLLAEGLPTIASRLRGIGYRTYMTGKWHLGHTPETLPSARGFDRTFIVDATGADNWEHRPYLPYYDRAEWFADGEAVHELPDDFYSSEFLVDRMIDFIGGGGVDPFFAYVAFQAIHIPVQAPREFTMRYRDVYNRGWQIHREQRHAAAIEAGLIPEGAPLGVIHPDLRQWDDLTAEEQAWHARAMEVNAGMLEAMDHHLGRLIAHLRATGEYDDTVFIVTSDNGPEGNSPAGSRIMDAWFWMVGYSTDIETMGERGSWGYIGPEWASANASPNSLFKFYANEGGTRVPLIFSGPGIDEGGIARQLGLISDIPATIAVLSGADGAGMTGRSLLAALTGDEADIYGPNDGFGIETAGRRAFYRGRYKIVRNGLPLGDNVWRLYDLEADPGETTDLSASEPELFASMRAGYDAWAEENGVLEMPAGYDPVKTLQQHSRGPILRRYWWILALLGGILVAPIAWLIYRRRRKLKGSRAI</sequence>
<feature type="transmembrane region" description="Helical" evidence="5">
    <location>
        <begin position="553"/>
        <end position="573"/>
    </location>
</feature>
<dbReference type="Gene3D" id="3.40.720.10">
    <property type="entry name" value="Alkaline Phosphatase, subunit A"/>
    <property type="match status" value="1"/>
</dbReference>
<evidence type="ECO:0000256" key="6">
    <source>
        <dbReference type="SAM" id="SignalP"/>
    </source>
</evidence>
<evidence type="ECO:0000256" key="4">
    <source>
        <dbReference type="ARBA" id="ARBA00022837"/>
    </source>
</evidence>
<dbReference type="InterPro" id="IPR050738">
    <property type="entry name" value="Sulfatase"/>
</dbReference>
<evidence type="ECO:0000313" key="9">
    <source>
        <dbReference type="Proteomes" id="UP000256310"/>
    </source>
</evidence>
<evidence type="ECO:0000256" key="2">
    <source>
        <dbReference type="ARBA" id="ARBA00022723"/>
    </source>
</evidence>
<dbReference type="Gene3D" id="3.30.1120.10">
    <property type="match status" value="1"/>
</dbReference>
<dbReference type="InterPro" id="IPR017850">
    <property type="entry name" value="Alkaline_phosphatase_core_sf"/>
</dbReference>
<dbReference type="PANTHER" id="PTHR42693">
    <property type="entry name" value="ARYLSULFATASE FAMILY MEMBER"/>
    <property type="match status" value="1"/>
</dbReference>
<feature type="domain" description="Sulfatase N-terminal" evidence="7">
    <location>
        <begin position="29"/>
        <end position="431"/>
    </location>
</feature>
<proteinExistence type="inferred from homology"/>
<keyword evidence="3" id="KW-0378">Hydrolase</keyword>
<protein>
    <submittedName>
        <fullName evidence="8">Arylsulfatase/uncharacterized sulfatase</fullName>
    </submittedName>
</protein>
<dbReference type="RefSeq" id="WP_211306429.1">
    <property type="nucleotide sequence ID" value="NZ_QRDP01000004.1"/>
</dbReference>
<keyword evidence="5" id="KW-0812">Transmembrane</keyword>
<dbReference type="PANTHER" id="PTHR42693:SF33">
    <property type="entry name" value="ARYLSULFATASE"/>
    <property type="match status" value="1"/>
</dbReference>
<dbReference type="GO" id="GO:0004065">
    <property type="term" value="F:arylsulfatase activity"/>
    <property type="evidence" value="ECO:0007669"/>
    <property type="project" value="TreeGrafter"/>
</dbReference>
<keyword evidence="5" id="KW-1133">Transmembrane helix</keyword>
<organism evidence="8 9">
    <name type="scientific">Parasphingopyxis lamellibrachiae</name>
    <dbReference type="NCBI Taxonomy" id="680125"/>
    <lineage>
        <taxon>Bacteria</taxon>
        <taxon>Pseudomonadati</taxon>
        <taxon>Pseudomonadota</taxon>
        <taxon>Alphaproteobacteria</taxon>
        <taxon>Sphingomonadales</taxon>
        <taxon>Sphingomonadaceae</taxon>
        <taxon>Parasphingopyxis</taxon>
    </lineage>
</organism>
<comment type="similarity">
    <text evidence="1">Belongs to the sulfatase family.</text>
</comment>
<evidence type="ECO:0000313" key="8">
    <source>
        <dbReference type="EMBL" id="RED17605.1"/>
    </source>
</evidence>
<gene>
    <name evidence="8" type="ORF">DFR46_2655</name>
</gene>
<comment type="caution">
    <text evidence="8">The sequence shown here is derived from an EMBL/GenBank/DDBJ whole genome shotgun (WGS) entry which is preliminary data.</text>
</comment>
<keyword evidence="5" id="KW-0472">Membrane</keyword>
<dbReference type="SUPFAM" id="SSF53649">
    <property type="entry name" value="Alkaline phosphatase-like"/>
    <property type="match status" value="1"/>
</dbReference>
<dbReference type="EMBL" id="QRDP01000004">
    <property type="protein sequence ID" value="RED17605.1"/>
    <property type="molecule type" value="Genomic_DNA"/>
</dbReference>
<keyword evidence="2" id="KW-0479">Metal-binding</keyword>
<keyword evidence="9" id="KW-1185">Reference proteome</keyword>
<name>A0A3D9FIK0_9SPHN</name>
<feature type="signal peptide" evidence="6">
    <location>
        <begin position="1"/>
        <end position="19"/>
    </location>
</feature>
<feature type="chain" id="PRO_5017541779" evidence="6">
    <location>
        <begin position="20"/>
        <end position="585"/>
    </location>
</feature>
<dbReference type="Proteomes" id="UP000256310">
    <property type="component" value="Unassembled WGS sequence"/>
</dbReference>
<evidence type="ECO:0000256" key="1">
    <source>
        <dbReference type="ARBA" id="ARBA00008779"/>
    </source>
</evidence>
<reference evidence="8 9" key="1">
    <citation type="submission" date="2018-07" db="EMBL/GenBank/DDBJ databases">
        <title>Genomic Encyclopedia of Type Strains, Phase IV (KMG-IV): sequencing the most valuable type-strain genomes for metagenomic binning, comparative biology and taxonomic classification.</title>
        <authorList>
            <person name="Goeker M."/>
        </authorList>
    </citation>
    <scope>NUCLEOTIDE SEQUENCE [LARGE SCALE GENOMIC DNA]</scope>
    <source>
        <strain evidence="8 9">DSM 26725</strain>
    </source>
</reference>
<dbReference type="GO" id="GO:0046872">
    <property type="term" value="F:metal ion binding"/>
    <property type="evidence" value="ECO:0007669"/>
    <property type="project" value="UniProtKB-KW"/>
</dbReference>
<dbReference type="InterPro" id="IPR024607">
    <property type="entry name" value="Sulfatase_CS"/>
</dbReference>
<accession>A0A3D9FIK0</accession>
<evidence type="ECO:0000256" key="3">
    <source>
        <dbReference type="ARBA" id="ARBA00022801"/>
    </source>
</evidence>
<dbReference type="AlphaFoldDB" id="A0A3D9FIK0"/>
<evidence type="ECO:0000259" key="7">
    <source>
        <dbReference type="Pfam" id="PF00884"/>
    </source>
</evidence>
<dbReference type="Pfam" id="PF00884">
    <property type="entry name" value="Sulfatase"/>
    <property type="match status" value="1"/>
</dbReference>
<dbReference type="PROSITE" id="PS00523">
    <property type="entry name" value="SULFATASE_1"/>
    <property type="match status" value="1"/>
</dbReference>
<keyword evidence="4" id="KW-0106">Calcium</keyword>
<evidence type="ECO:0000256" key="5">
    <source>
        <dbReference type="SAM" id="Phobius"/>
    </source>
</evidence>
<keyword evidence="6" id="KW-0732">Signal</keyword>
<dbReference type="InterPro" id="IPR000917">
    <property type="entry name" value="Sulfatase_N"/>
</dbReference>